<dbReference type="PANTHER" id="PTHR32089:SF119">
    <property type="entry name" value="METHYL-ACCEPTING CHEMOTAXIS PROTEIN CTPL"/>
    <property type="match status" value="1"/>
</dbReference>
<feature type="domain" description="HAMP" evidence="9">
    <location>
        <begin position="213"/>
        <end position="265"/>
    </location>
</feature>
<dbReference type="PROSITE" id="PS50111">
    <property type="entry name" value="CHEMOTAXIS_TRANSDUC_2"/>
    <property type="match status" value="1"/>
</dbReference>
<dbReference type="Pfam" id="PF00015">
    <property type="entry name" value="MCPsignal"/>
    <property type="match status" value="1"/>
</dbReference>
<proteinExistence type="inferred from homology"/>
<name>A0A3B0XEG1_9ZZZZ</name>
<reference evidence="10" key="1">
    <citation type="submission" date="2018-06" db="EMBL/GenBank/DDBJ databases">
        <authorList>
            <person name="Zhirakovskaya E."/>
        </authorList>
    </citation>
    <scope>NUCLEOTIDE SEQUENCE</scope>
</reference>
<dbReference type="Pfam" id="PF00672">
    <property type="entry name" value="HAMP"/>
    <property type="match status" value="1"/>
</dbReference>
<dbReference type="CDD" id="cd06225">
    <property type="entry name" value="HAMP"/>
    <property type="match status" value="1"/>
</dbReference>
<comment type="similarity">
    <text evidence="6">Belongs to the methyl-accepting chemotaxis (MCP) protein family.</text>
</comment>
<organism evidence="10">
    <name type="scientific">hydrothermal vent metagenome</name>
    <dbReference type="NCBI Taxonomy" id="652676"/>
    <lineage>
        <taxon>unclassified sequences</taxon>
        <taxon>metagenomes</taxon>
        <taxon>ecological metagenomes</taxon>
    </lineage>
</organism>
<keyword evidence="3 7" id="KW-1133">Transmembrane helix</keyword>
<evidence type="ECO:0000256" key="4">
    <source>
        <dbReference type="ARBA" id="ARBA00023136"/>
    </source>
</evidence>
<evidence type="ECO:0000259" key="9">
    <source>
        <dbReference type="PROSITE" id="PS50885"/>
    </source>
</evidence>
<evidence type="ECO:0000256" key="3">
    <source>
        <dbReference type="ARBA" id="ARBA00022989"/>
    </source>
</evidence>
<dbReference type="GO" id="GO:0004888">
    <property type="term" value="F:transmembrane signaling receptor activity"/>
    <property type="evidence" value="ECO:0007669"/>
    <property type="project" value="InterPro"/>
</dbReference>
<dbReference type="GO" id="GO:0006935">
    <property type="term" value="P:chemotaxis"/>
    <property type="evidence" value="ECO:0007669"/>
    <property type="project" value="InterPro"/>
</dbReference>
<dbReference type="Gene3D" id="1.10.8.500">
    <property type="entry name" value="HAMP domain in histidine kinase"/>
    <property type="match status" value="1"/>
</dbReference>
<dbReference type="AlphaFoldDB" id="A0A3B0XEG1"/>
<dbReference type="PANTHER" id="PTHR32089">
    <property type="entry name" value="METHYL-ACCEPTING CHEMOTAXIS PROTEIN MCPB"/>
    <property type="match status" value="1"/>
</dbReference>
<evidence type="ECO:0000259" key="8">
    <source>
        <dbReference type="PROSITE" id="PS50111"/>
    </source>
</evidence>
<protein>
    <submittedName>
        <fullName evidence="10">Methyl-accepting chemotaxis sensor/transducer protein</fullName>
    </submittedName>
</protein>
<dbReference type="Gene3D" id="1.10.287.950">
    <property type="entry name" value="Methyl-accepting chemotaxis protein"/>
    <property type="match status" value="1"/>
</dbReference>
<dbReference type="InterPro" id="IPR004090">
    <property type="entry name" value="Chemotax_Me-accpt_rcpt"/>
</dbReference>
<evidence type="ECO:0000256" key="5">
    <source>
        <dbReference type="ARBA" id="ARBA00023224"/>
    </source>
</evidence>
<dbReference type="SUPFAM" id="SSF58104">
    <property type="entry name" value="Methyl-accepting chemotaxis protein (MCP) signaling domain"/>
    <property type="match status" value="1"/>
</dbReference>
<dbReference type="EMBL" id="UOFI01000036">
    <property type="protein sequence ID" value="VAW62990.1"/>
    <property type="molecule type" value="Genomic_DNA"/>
</dbReference>
<evidence type="ECO:0000256" key="6">
    <source>
        <dbReference type="ARBA" id="ARBA00029447"/>
    </source>
</evidence>
<dbReference type="PROSITE" id="PS50885">
    <property type="entry name" value="HAMP"/>
    <property type="match status" value="1"/>
</dbReference>
<keyword evidence="5" id="KW-0807">Transducer</keyword>
<dbReference type="PRINTS" id="PR00260">
    <property type="entry name" value="CHEMTRNSDUCR"/>
</dbReference>
<dbReference type="CDD" id="cd11386">
    <property type="entry name" value="MCP_signal"/>
    <property type="match status" value="1"/>
</dbReference>
<evidence type="ECO:0000313" key="10">
    <source>
        <dbReference type="EMBL" id="VAW62990.1"/>
    </source>
</evidence>
<keyword evidence="2 7" id="KW-0812">Transmembrane</keyword>
<gene>
    <name evidence="10" type="ORF">MNBD_GAMMA09-560</name>
</gene>
<evidence type="ECO:0000256" key="1">
    <source>
        <dbReference type="ARBA" id="ARBA00004141"/>
    </source>
</evidence>
<feature type="transmembrane region" description="Helical" evidence="7">
    <location>
        <begin position="191"/>
        <end position="211"/>
    </location>
</feature>
<dbReference type="InterPro" id="IPR003660">
    <property type="entry name" value="HAMP_dom"/>
</dbReference>
<accession>A0A3B0XEG1</accession>
<dbReference type="GO" id="GO:0016020">
    <property type="term" value="C:membrane"/>
    <property type="evidence" value="ECO:0007669"/>
    <property type="project" value="UniProtKB-SubCell"/>
</dbReference>
<feature type="domain" description="Methyl-accepting transducer" evidence="8">
    <location>
        <begin position="270"/>
        <end position="506"/>
    </location>
</feature>
<keyword evidence="4 7" id="KW-0472">Membrane</keyword>
<dbReference type="InterPro" id="IPR004089">
    <property type="entry name" value="MCPsignal_dom"/>
</dbReference>
<evidence type="ECO:0000256" key="7">
    <source>
        <dbReference type="SAM" id="Phobius"/>
    </source>
</evidence>
<sequence>MLNFMCNSIRNKLLFIAGIGAVLLLASSLWGLYQAWQNEQKFIYTIDVHVSNETKAQTIATDFKIQVQEWKNVLLRGHDAEKREKYWGKFNKRHNLIQQEGKDLLKTIAVKSIRNKLSAFLLTHQSLLATYSEGLDAFMQSDFDHKVGDKAVSGIDRQPAEQLRELAKELEQVTQGQIEASKMTSVNTIQVTMVSIAVAVIISLLAFLTMIQKTILRPARGLVGDLAAMAEGDFSRDIVASSGDEIGLIARSAIKLRDDIGGFVEGINLSVFKLSTTAEEMAHNTDQLNQLMIQQRSETDQVATAMNQMTATVHEVSQNAQMASDSAHKANTEVNTGQTVINDAISSISKLVQQVETAADVIHALESDSVEIGSVLDVIRSIAEQTNLLALNAAIEAARAGEQGRGFAVVADEVRVLAQRTQTSTEEIQAMIEKLQSGAQQAVEAMDQSRSQADVTRDTAARAGEVLNSITSSVTNINDMNTLIASAAEEQNSVAEEINRNIVNISQGAESVSESAAHTASTSDELRHVAEELKHVVSGLKS</sequence>
<evidence type="ECO:0000256" key="2">
    <source>
        <dbReference type="ARBA" id="ARBA00022692"/>
    </source>
</evidence>
<dbReference type="GO" id="GO:0007165">
    <property type="term" value="P:signal transduction"/>
    <property type="evidence" value="ECO:0007669"/>
    <property type="project" value="UniProtKB-KW"/>
</dbReference>
<comment type="subcellular location">
    <subcellularLocation>
        <location evidence="1">Membrane</location>
        <topology evidence="1">Multi-pass membrane protein</topology>
    </subcellularLocation>
</comment>
<dbReference type="SMART" id="SM00283">
    <property type="entry name" value="MA"/>
    <property type="match status" value="1"/>
</dbReference>
<dbReference type="FunFam" id="1.10.287.950:FF:000001">
    <property type="entry name" value="Methyl-accepting chemotaxis sensory transducer"/>
    <property type="match status" value="1"/>
</dbReference>